<organism evidence="2 3">
    <name type="scientific">Brachybacterium halotolerans</name>
    <dbReference type="NCBI Taxonomy" id="2795215"/>
    <lineage>
        <taxon>Bacteria</taxon>
        <taxon>Bacillati</taxon>
        <taxon>Actinomycetota</taxon>
        <taxon>Actinomycetes</taxon>
        <taxon>Micrococcales</taxon>
        <taxon>Dermabacteraceae</taxon>
        <taxon>Brachybacterium</taxon>
    </lineage>
</organism>
<evidence type="ECO:0000259" key="1">
    <source>
        <dbReference type="Pfam" id="PF01636"/>
    </source>
</evidence>
<keyword evidence="3" id="KW-1185">Reference proteome</keyword>
<dbReference type="Gene3D" id="3.90.1200.10">
    <property type="match status" value="1"/>
</dbReference>
<dbReference type="InterPro" id="IPR002575">
    <property type="entry name" value="Aminoglycoside_PTrfase"/>
</dbReference>
<evidence type="ECO:0000313" key="2">
    <source>
        <dbReference type="EMBL" id="MBK0332350.1"/>
    </source>
</evidence>
<proteinExistence type="predicted"/>
<evidence type="ECO:0000313" key="3">
    <source>
        <dbReference type="Proteomes" id="UP000612352"/>
    </source>
</evidence>
<feature type="domain" description="Aminoglycoside phosphotransferase" evidence="1">
    <location>
        <begin position="16"/>
        <end position="175"/>
    </location>
</feature>
<dbReference type="Pfam" id="PF01636">
    <property type="entry name" value="APH"/>
    <property type="match status" value="1"/>
</dbReference>
<dbReference type="InterPro" id="IPR011009">
    <property type="entry name" value="Kinase-like_dom_sf"/>
</dbReference>
<protein>
    <submittedName>
        <fullName evidence="2">Phosphotransferase</fullName>
    </submittedName>
</protein>
<name>A0ABS1BEB2_9MICO</name>
<gene>
    <name evidence="2" type="ORF">I8D64_13190</name>
</gene>
<dbReference type="SUPFAM" id="SSF56112">
    <property type="entry name" value="Protein kinase-like (PK-like)"/>
    <property type="match status" value="1"/>
</dbReference>
<sequence>MLRVGDTVRKPWLAGTPLVARFTEALRAAGIDVPAHLGRDDRGRQIIEHVPGVLAMDMGQLDVGRLERVGHLVRAVHEASAALPRDRFPLGSTSETAADLHEGPRPDGARWEVLLPAPTPPELICHHDIAPWNLLVDGERMILIDLDGAGPSTRAWDLAYAAQSFSGMVAGADPADVAVRLRALVVDGYGADADLRVQLPRLVAERAQAMHDLLARSHAEGREPWGSMFVTGHGEHWRAAAAFAAAHEEAWRDALS</sequence>
<reference evidence="2 3" key="1">
    <citation type="submission" date="2020-12" db="EMBL/GenBank/DDBJ databases">
        <title>Brachybacterium sp. MASK1Z-5, whole genome shotgun sequence.</title>
        <authorList>
            <person name="Tuo L."/>
        </authorList>
    </citation>
    <scope>NUCLEOTIDE SEQUENCE [LARGE SCALE GENOMIC DNA]</scope>
    <source>
        <strain evidence="2 3">MASK1Z-5</strain>
    </source>
</reference>
<comment type="caution">
    <text evidence="2">The sequence shown here is derived from an EMBL/GenBank/DDBJ whole genome shotgun (WGS) entry which is preliminary data.</text>
</comment>
<dbReference type="EMBL" id="JAEDAJ010000008">
    <property type="protein sequence ID" value="MBK0332350.1"/>
    <property type="molecule type" value="Genomic_DNA"/>
</dbReference>
<accession>A0ABS1BEB2</accession>
<dbReference type="Proteomes" id="UP000612352">
    <property type="component" value="Unassembled WGS sequence"/>
</dbReference>